<evidence type="ECO:0000313" key="8">
    <source>
        <dbReference type="Proteomes" id="UP001295684"/>
    </source>
</evidence>
<feature type="binding site" evidence="4">
    <location>
        <position position="426"/>
    </location>
    <ligand>
        <name>ATP</name>
        <dbReference type="ChEBI" id="CHEBI:30616"/>
    </ligand>
</feature>
<evidence type="ECO:0000259" key="6">
    <source>
        <dbReference type="PROSITE" id="PS50011"/>
    </source>
</evidence>
<evidence type="ECO:0000256" key="4">
    <source>
        <dbReference type="PROSITE-ProRule" id="PRU10141"/>
    </source>
</evidence>
<dbReference type="SUPFAM" id="SSF56112">
    <property type="entry name" value="Protein kinase-like (PK-like)"/>
    <property type="match status" value="1"/>
</dbReference>
<dbReference type="PANTHER" id="PTHR24346">
    <property type="entry name" value="MAP/MICROTUBULE AFFINITY-REGULATING KINASE"/>
    <property type="match status" value="1"/>
</dbReference>
<dbReference type="InterPro" id="IPR017441">
    <property type="entry name" value="Protein_kinase_ATP_BS"/>
</dbReference>
<protein>
    <recommendedName>
        <fullName evidence="6">Protein kinase domain-containing protein</fullName>
    </recommendedName>
</protein>
<comment type="subunit">
    <text evidence="1">Monomer.</text>
</comment>
<dbReference type="Proteomes" id="UP001295684">
    <property type="component" value="Unassembled WGS sequence"/>
</dbReference>
<evidence type="ECO:0000256" key="2">
    <source>
        <dbReference type="ARBA" id="ARBA00022741"/>
    </source>
</evidence>
<dbReference type="PROSITE" id="PS00107">
    <property type="entry name" value="PROTEIN_KINASE_ATP"/>
    <property type="match status" value="1"/>
</dbReference>
<reference evidence="7" key="1">
    <citation type="submission" date="2023-07" db="EMBL/GenBank/DDBJ databases">
        <authorList>
            <consortium name="AG Swart"/>
            <person name="Singh M."/>
            <person name="Singh A."/>
            <person name="Seah K."/>
            <person name="Emmerich C."/>
        </authorList>
    </citation>
    <scope>NUCLEOTIDE SEQUENCE</scope>
    <source>
        <strain evidence="7">DP1</strain>
    </source>
</reference>
<dbReference type="InterPro" id="IPR011009">
    <property type="entry name" value="Kinase-like_dom_sf"/>
</dbReference>
<dbReference type="Gene3D" id="1.10.510.10">
    <property type="entry name" value="Transferase(Phosphotransferase) domain 1"/>
    <property type="match status" value="1"/>
</dbReference>
<dbReference type="GO" id="GO:0005524">
    <property type="term" value="F:ATP binding"/>
    <property type="evidence" value="ECO:0007669"/>
    <property type="project" value="UniProtKB-UniRule"/>
</dbReference>
<evidence type="ECO:0000313" key="7">
    <source>
        <dbReference type="EMBL" id="CAI2387096.1"/>
    </source>
</evidence>
<dbReference type="Pfam" id="PF00069">
    <property type="entry name" value="Pkinase"/>
    <property type="match status" value="1"/>
</dbReference>
<keyword evidence="2 4" id="KW-0547">Nucleotide-binding</keyword>
<dbReference type="PROSITE" id="PS50011">
    <property type="entry name" value="PROTEIN_KINASE_DOM"/>
    <property type="match status" value="1"/>
</dbReference>
<sequence>MAERLFIKRTNCKEFEKKIINMKQKIVINSKQDSQGKPPQTKITRKYVGSLITNNTSSRNKITYATEHNKSKEEDKDCTKGILLRRSLAQTPPFFKKERDKEGSECIADSDKCFKKPVIIKLGSKPPINRRINEEKYPIPKVTPKNGQPINPTNPEAKVIKAKSLIHKPPSAYRNQGTPLSSYLMVQTNESIPDSVSTKTMSKTRAKTEGKLDSRLIRRTQGSGSSSQASAMNKFLYIENSNSGIPMSYRVNNESSITPYAQQSQNEPTSDEKKRKLVSKRVTTSHNRSRPMSYTFHHPTQSSSQRPYQPKIMGSHKLKESTRNDNISRPSSRRARAKETSRDLTKRMKRAETVTPSSKISIPDPKIKLRKEFNDMNSLKYHISSGKIEKEYTISSTVLGTGSYAVVKLGESIVPPGEISIQVAVKIYEKNKLFTNKHRRLNLYNEITVLKALGHPNIIKLVKVFEDRSKIYLVLEYVKGMSLYKYIKEKSSRIGEQEAGLIFKEILKTLAYVHKSGIAHRDVKLDNILVTNDQLEPENLDLPVKGIKVIDFGFALKYTKGEKSSTYCGTPSYMAPEIIKRVEFDYEKGDVWALGVVFYALICGKFPFKGITNRDLYNKIIKGDYTISKKFNMDTKRLLCKMLESDFKKRKTFYELTQDDFVADKSEAAKIEELKRRNYQLKKVYTKTKGKVLGKIEEMQKSNVTKFFK</sequence>
<dbReference type="PANTHER" id="PTHR24346:SF30">
    <property type="entry name" value="MATERNAL EMBRYONIC LEUCINE ZIPPER KINASE"/>
    <property type="match status" value="1"/>
</dbReference>
<dbReference type="GO" id="GO:0035556">
    <property type="term" value="P:intracellular signal transduction"/>
    <property type="evidence" value="ECO:0007669"/>
    <property type="project" value="TreeGrafter"/>
</dbReference>
<accession>A0AAD2DC50</accession>
<dbReference type="PROSITE" id="PS00108">
    <property type="entry name" value="PROTEIN_KINASE_ST"/>
    <property type="match status" value="1"/>
</dbReference>
<dbReference type="FunFam" id="1.10.510.10:FF:000571">
    <property type="entry name" value="Maternal embryonic leucine zipper kinase"/>
    <property type="match status" value="1"/>
</dbReference>
<dbReference type="SMART" id="SM00220">
    <property type="entry name" value="S_TKc"/>
    <property type="match status" value="1"/>
</dbReference>
<dbReference type="AlphaFoldDB" id="A0AAD2DC50"/>
<dbReference type="InterPro" id="IPR000719">
    <property type="entry name" value="Prot_kinase_dom"/>
</dbReference>
<organism evidence="7 8">
    <name type="scientific">Euplotes crassus</name>
    <dbReference type="NCBI Taxonomy" id="5936"/>
    <lineage>
        <taxon>Eukaryota</taxon>
        <taxon>Sar</taxon>
        <taxon>Alveolata</taxon>
        <taxon>Ciliophora</taxon>
        <taxon>Intramacronucleata</taxon>
        <taxon>Spirotrichea</taxon>
        <taxon>Hypotrichia</taxon>
        <taxon>Euplotida</taxon>
        <taxon>Euplotidae</taxon>
        <taxon>Moneuplotes</taxon>
    </lineage>
</organism>
<evidence type="ECO:0000256" key="1">
    <source>
        <dbReference type="ARBA" id="ARBA00011245"/>
    </source>
</evidence>
<evidence type="ECO:0000256" key="3">
    <source>
        <dbReference type="ARBA" id="ARBA00022840"/>
    </source>
</evidence>
<feature type="domain" description="Protein kinase" evidence="6">
    <location>
        <begin position="393"/>
        <end position="662"/>
    </location>
</feature>
<keyword evidence="3 4" id="KW-0067">ATP-binding</keyword>
<evidence type="ECO:0000256" key="5">
    <source>
        <dbReference type="SAM" id="MobiDB-lite"/>
    </source>
</evidence>
<keyword evidence="8" id="KW-1185">Reference proteome</keyword>
<feature type="compositionally biased region" description="Basic and acidic residues" evidence="5">
    <location>
        <begin position="337"/>
        <end position="352"/>
    </location>
</feature>
<feature type="compositionally biased region" description="Polar residues" evidence="5">
    <location>
        <begin position="194"/>
        <end position="203"/>
    </location>
</feature>
<feature type="region of interest" description="Disordered" evidence="5">
    <location>
        <begin position="194"/>
        <end position="213"/>
    </location>
</feature>
<dbReference type="EMBL" id="CAMPGE010029617">
    <property type="protein sequence ID" value="CAI2387096.1"/>
    <property type="molecule type" value="Genomic_DNA"/>
</dbReference>
<dbReference type="InterPro" id="IPR008271">
    <property type="entry name" value="Ser/Thr_kinase_AS"/>
</dbReference>
<dbReference type="GO" id="GO:0005737">
    <property type="term" value="C:cytoplasm"/>
    <property type="evidence" value="ECO:0007669"/>
    <property type="project" value="TreeGrafter"/>
</dbReference>
<comment type="caution">
    <text evidence="7">The sequence shown here is derived from an EMBL/GenBank/DDBJ whole genome shotgun (WGS) entry which is preliminary data.</text>
</comment>
<feature type="region of interest" description="Disordered" evidence="5">
    <location>
        <begin position="260"/>
        <end position="361"/>
    </location>
</feature>
<proteinExistence type="predicted"/>
<name>A0AAD2DC50_EUPCR</name>
<dbReference type="GO" id="GO:0004674">
    <property type="term" value="F:protein serine/threonine kinase activity"/>
    <property type="evidence" value="ECO:0007669"/>
    <property type="project" value="TreeGrafter"/>
</dbReference>
<feature type="compositionally biased region" description="Polar residues" evidence="5">
    <location>
        <begin position="281"/>
        <end position="307"/>
    </location>
</feature>
<gene>
    <name evidence="7" type="ORF">ECRASSUSDP1_LOCUS28723</name>
</gene>